<reference evidence="1" key="1">
    <citation type="submission" date="2021-10" db="EMBL/GenBank/DDBJ databases">
        <title>Melipona bicolor Genome sequencing and assembly.</title>
        <authorList>
            <person name="Araujo N.S."/>
            <person name="Arias M.C."/>
        </authorList>
    </citation>
    <scope>NUCLEOTIDE SEQUENCE</scope>
    <source>
        <strain evidence="1">USP_2M_L1-L4_2017</strain>
        <tissue evidence="1">Whole body</tissue>
    </source>
</reference>
<comment type="caution">
    <text evidence="1">The sequence shown here is derived from an EMBL/GenBank/DDBJ whole genome shotgun (WGS) entry which is preliminary data.</text>
</comment>
<dbReference type="Proteomes" id="UP001177670">
    <property type="component" value="Unassembled WGS sequence"/>
</dbReference>
<proteinExistence type="predicted"/>
<evidence type="ECO:0000313" key="1">
    <source>
        <dbReference type="EMBL" id="KAK1134541.1"/>
    </source>
</evidence>
<organism evidence="1 2">
    <name type="scientific">Melipona bicolor</name>
    <dbReference type="NCBI Taxonomy" id="60889"/>
    <lineage>
        <taxon>Eukaryota</taxon>
        <taxon>Metazoa</taxon>
        <taxon>Ecdysozoa</taxon>
        <taxon>Arthropoda</taxon>
        <taxon>Hexapoda</taxon>
        <taxon>Insecta</taxon>
        <taxon>Pterygota</taxon>
        <taxon>Neoptera</taxon>
        <taxon>Endopterygota</taxon>
        <taxon>Hymenoptera</taxon>
        <taxon>Apocrita</taxon>
        <taxon>Aculeata</taxon>
        <taxon>Apoidea</taxon>
        <taxon>Anthophila</taxon>
        <taxon>Apidae</taxon>
        <taxon>Melipona</taxon>
    </lineage>
</organism>
<evidence type="ECO:0000313" key="2">
    <source>
        <dbReference type="Proteomes" id="UP001177670"/>
    </source>
</evidence>
<dbReference type="EMBL" id="JAHYIQ010000002">
    <property type="protein sequence ID" value="KAK1134541.1"/>
    <property type="molecule type" value="Genomic_DNA"/>
</dbReference>
<gene>
    <name evidence="1" type="ORF">K0M31_007323</name>
</gene>
<keyword evidence="2" id="KW-1185">Reference proteome</keyword>
<accession>A0AA40GCK7</accession>
<dbReference type="AlphaFoldDB" id="A0AA40GCK7"/>
<protein>
    <submittedName>
        <fullName evidence="1">Uncharacterized protein</fullName>
    </submittedName>
</protein>
<name>A0AA40GCK7_9HYME</name>
<sequence length="183" mass="20464">MIIPPALCAETSPGPPNKLAPRYLSEASVSWYVCIVVWRSLHARHREPQVVRTNPFSSFVGLLANKEFPRSPIRSRESPTSTAKALGLGQFHDDRRVFRLPPTTDPDNSWPISGDRFDPRTCYSARKRAVPRALSLIGSYRLAGMARSHVPRPVLISTDLWSAVPTATLRAVHDRTANGVRWE</sequence>